<gene>
    <name evidence="1" type="ORF">CB0940_10955</name>
    <name evidence="2" type="ORF">RHO25_012358</name>
</gene>
<dbReference type="AlphaFoldDB" id="A0A2G5HCW0"/>
<dbReference type="OrthoDB" id="10010954at2759"/>
<evidence type="ECO:0000313" key="3">
    <source>
        <dbReference type="Proteomes" id="UP000230605"/>
    </source>
</evidence>
<evidence type="ECO:0000313" key="1">
    <source>
        <dbReference type="EMBL" id="PIA90380.1"/>
    </source>
</evidence>
<dbReference type="Proteomes" id="UP001302367">
    <property type="component" value="Chromosome 9"/>
</dbReference>
<sequence length="384" mass="41960">MVMVRGYSTSLRAEGHGLLHLGSPMRYLGHRHISKASVSEPSPSQRADISDSLEKRQLPDFAQRNLNTIRSIYGLTVYPNNVPILKQGCDKAVPPGLFSPYATGRVSPVGDFSGFNDSCEYFFALAPNPEDQEFQGLGIYQADVVEFTSGCPNIAASVVYLRTAKYDQNTRQIDPSRPVSTLAQVAFWQFDAYGQVERYHAWITNLEAWIKAGTGVDFNALLYQKFVPVVLCPGIQQRCTGQYQQYLDVTTCILELELKPFGSFDEVSGDNVACRLIHLILTQVRPDIHCPHVGPTGGGKCVDINYSIDYFSDLELFGLPEGSVFTCGGPLTDPMNPAAVGPFSGSDGNPLPGEAPPPIPDVKQALGPLGGLLDGILKRMPEWL</sequence>
<name>A0A2G5HCW0_CERBT</name>
<organism evidence="1 3">
    <name type="scientific">Cercospora beticola</name>
    <name type="common">Sugarbeet leaf spot fungus</name>
    <dbReference type="NCBI Taxonomy" id="122368"/>
    <lineage>
        <taxon>Eukaryota</taxon>
        <taxon>Fungi</taxon>
        <taxon>Dikarya</taxon>
        <taxon>Ascomycota</taxon>
        <taxon>Pezizomycotina</taxon>
        <taxon>Dothideomycetes</taxon>
        <taxon>Dothideomycetidae</taxon>
        <taxon>Mycosphaerellales</taxon>
        <taxon>Mycosphaerellaceae</taxon>
        <taxon>Cercospora</taxon>
    </lineage>
</organism>
<reference evidence="2 4" key="2">
    <citation type="submission" date="2023-09" db="EMBL/GenBank/DDBJ databases">
        <title>Complete-Gapless Cercospora beticola genome.</title>
        <authorList>
            <person name="Wyatt N.A."/>
            <person name="Spanner R.E."/>
            <person name="Bolton M.D."/>
        </authorList>
    </citation>
    <scope>NUCLEOTIDE SEQUENCE [LARGE SCALE GENOMIC DNA]</scope>
    <source>
        <strain evidence="2">Cb09-40</strain>
    </source>
</reference>
<protein>
    <submittedName>
        <fullName evidence="1">Uncharacterized protein</fullName>
    </submittedName>
</protein>
<dbReference type="EMBL" id="LKMD01000107">
    <property type="protein sequence ID" value="PIA90380.1"/>
    <property type="molecule type" value="Genomic_DNA"/>
</dbReference>
<evidence type="ECO:0000313" key="2">
    <source>
        <dbReference type="EMBL" id="WPB07697.1"/>
    </source>
</evidence>
<keyword evidence="4" id="KW-1185">Reference proteome</keyword>
<evidence type="ECO:0000313" key="4">
    <source>
        <dbReference type="Proteomes" id="UP001302367"/>
    </source>
</evidence>
<dbReference type="EMBL" id="CP134192">
    <property type="protein sequence ID" value="WPB07697.1"/>
    <property type="molecule type" value="Genomic_DNA"/>
</dbReference>
<reference evidence="1 3" key="1">
    <citation type="submission" date="2015-10" db="EMBL/GenBank/DDBJ databases">
        <title>The cercosporin biosynthetic gene cluster was horizontally transferred to several fungal lineages and shown to be expanded in Cercospora beticola based on microsynteny with recipient genomes.</title>
        <authorList>
            <person name="De Jonge R."/>
            <person name="Ebert M.K."/>
            <person name="Suttle J.C."/>
            <person name="Jurick Ii W.M."/>
            <person name="Secor G.A."/>
            <person name="Thomma B.P."/>
            <person name="Van De Peer Y."/>
            <person name="Bolton M.D."/>
        </authorList>
    </citation>
    <scope>NUCLEOTIDE SEQUENCE [LARGE SCALE GENOMIC DNA]</scope>
    <source>
        <strain evidence="1 3">09-40</strain>
    </source>
</reference>
<accession>A0A2G5HCW0</accession>
<dbReference type="Proteomes" id="UP000230605">
    <property type="component" value="Chromosome 9"/>
</dbReference>
<proteinExistence type="predicted"/>